<comment type="caution">
    <text evidence="2">The sequence shown here is derived from an EMBL/GenBank/DDBJ whole genome shotgun (WGS) entry which is preliminary data.</text>
</comment>
<gene>
    <name evidence="2" type="ORF">AMJ52_00665</name>
</gene>
<proteinExistence type="predicted"/>
<name>A0A0S7YJK6_UNCT6</name>
<accession>A0A0S7YJK6</accession>
<reference evidence="2 3" key="1">
    <citation type="journal article" date="2015" name="Microbiome">
        <title>Genomic resolution of linkages in carbon, nitrogen, and sulfur cycling among widespread estuary sediment bacteria.</title>
        <authorList>
            <person name="Baker B.J."/>
            <person name="Lazar C.S."/>
            <person name="Teske A.P."/>
            <person name="Dick G.J."/>
        </authorList>
    </citation>
    <scope>NUCLEOTIDE SEQUENCE [LARGE SCALE GENOMIC DNA]</scope>
    <source>
        <strain evidence="2">DG_78</strain>
    </source>
</reference>
<keyword evidence="1" id="KW-0812">Transmembrane</keyword>
<evidence type="ECO:0000256" key="1">
    <source>
        <dbReference type="SAM" id="Phobius"/>
    </source>
</evidence>
<protein>
    <submittedName>
        <fullName evidence="2">Uncharacterized protein</fullName>
    </submittedName>
</protein>
<sequence length="150" mass="17461">MKKIIIIIAIMIVTFLIIKVFLPNEKNLVARDIKSLKNAVEREDKMSILEYLDESYMDKHNITYEHMVNAIDEFFLQVDSIQIFRSGMKISIDSVDGENNTYASCSLGLKILANLEGEKVLVYGGVFKPSPVRAWFKKIDRYYRVYYAEY</sequence>
<dbReference type="Proteomes" id="UP000051012">
    <property type="component" value="Unassembled WGS sequence"/>
</dbReference>
<dbReference type="EMBL" id="LJNI01000005">
    <property type="protein sequence ID" value="KPJ74396.1"/>
    <property type="molecule type" value="Genomic_DNA"/>
</dbReference>
<keyword evidence="1" id="KW-0472">Membrane</keyword>
<evidence type="ECO:0000313" key="3">
    <source>
        <dbReference type="Proteomes" id="UP000051012"/>
    </source>
</evidence>
<keyword evidence="1" id="KW-1133">Transmembrane helix</keyword>
<organism evidence="2 3">
    <name type="scientific">candidate division TA06 bacterium DG_78</name>
    <dbReference type="NCBI Taxonomy" id="1703772"/>
    <lineage>
        <taxon>Bacteria</taxon>
        <taxon>Bacteria division TA06</taxon>
    </lineage>
</organism>
<evidence type="ECO:0000313" key="2">
    <source>
        <dbReference type="EMBL" id="KPJ74396.1"/>
    </source>
</evidence>
<dbReference type="AlphaFoldDB" id="A0A0S7YJK6"/>
<feature type="transmembrane region" description="Helical" evidence="1">
    <location>
        <begin position="5"/>
        <end position="22"/>
    </location>
</feature>